<reference evidence="1" key="1">
    <citation type="submission" date="2014-09" db="EMBL/GenBank/DDBJ databases">
        <authorList>
            <person name="Magalhaes I.L.F."/>
            <person name="Oliveira U."/>
            <person name="Santos F.R."/>
            <person name="Vidigal T.H.D.A."/>
            <person name="Brescovit A.D."/>
            <person name="Santos A.J."/>
        </authorList>
    </citation>
    <scope>NUCLEOTIDE SEQUENCE</scope>
    <source>
        <tissue evidence="1">Shoot tissue taken approximately 20 cm above the soil surface</tissue>
    </source>
</reference>
<organism evidence="1">
    <name type="scientific">Arundo donax</name>
    <name type="common">Giant reed</name>
    <name type="synonym">Donax arundinaceus</name>
    <dbReference type="NCBI Taxonomy" id="35708"/>
    <lineage>
        <taxon>Eukaryota</taxon>
        <taxon>Viridiplantae</taxon>
        <taxon>Streptophyta</taxon>
        <taxon>Embryophyta</taxon>
        <taxon>Tracheophyta</taxon>
        <taxon>Spermatophyta</taxon>
        <taxon>Magnoliopsida</taxon>
        <taxon>Liliopsida</taxon>
        <taxon>Poales</taxon>
        <taxon>Poaceae</taxon>
        <taxon>PACMAD clade</taxon>
        <taxon>Arundinoideae</taxon>
        <taxon>Arundineae</taxon>
        <taxon>Arundo</taxon>
    </lineage>
</organism>
<accession>A0A0A9EXP5</accession>
<evidence type="ECO:0000313" key="1">
    <source>
        <dbReference type="EMBL" id="JAE03749.1"/>
    </source>
</evidence>
<sequence length="62" mass="7010">MFEVSHSMNQLMISLILGPLYLQEHPSPVAVFENLPVVGSLWFDCRSHSGSGTPLRWQKVKN</sequence>
<name>A0A0A9EXP5_ARUDO</name>
<protein>
    <submittedName>
        <fullName evidence="1">Uncharacterized protein</fullName>
    </submittedName>
</protein>
<dbReference type="EMBL" id="GBRH01194147">
    <property type="protein sequence ID" value="JAE03749.1"/>
    <property type="molecule type" value="Transcribed_RNA"/>
</dbReference>
<dbReference type="AlphaFoldDB" id="A0A0A9EXP5"/>
<proteinExistence type="predicted"/>
<reference evidence="1" key="2">
    <citation type="journal article" date="2015" name="Data Brief">
        <title>Shoot transcriptome of the giant reed, Arundo donax.</title>
        <authorList>
            <person name="Barrero R.A."/>
            <person name="Guerrero F.D."/>
            <person name="Moolhuijzen P."/>
            <person name="Goolsby J.A."/>
            <person name="Tidwell J."/>
            <person name="Bellgard S.E."/>
            <person name="Bellgard M.I."/>
        </authorList>
    </citation>
    <scope>NUCLEOTIDE SEQUENCE</scope>
    <source>
        <tissue evidence="1">Shoot tissue taken approximately 20 cm above the soil surface</tissue>
    </source>
</reference>